<dbReference type="Proteomes" id="UP000464674">
    <property type="component" value="Plasmid pA"/>
</dbReference>
<dbReference type="InterPro" id="IPR019820">
    <property type="entry name" value="Sec-indep_translocase_CS"/>
</dbReference>
<accession>A0A857FTP2</accession>
<keyword evidence="5" id="KW-0813">Transport</keyword>
<dbReference type="PROSITE" id="PS01218">
    <property type="entry name" value="TATC"/>
    <property type="match status" value="1"/>
</dbReference>
<dbReference type="PRINTS" id="PR01840">
    <property type="entry name" value="TATCFAMILY"/>
</dbReference>
<comment type="function">
    <text evidence="5">Part of the twin-arginine translocation (Tat) system that transports large folded proteins containing a characteristic twin-arginine motif in their signal peptide across membranes. Together with TatB, TatC is part of a receptor directly interacting with Tat signal peptides.</text>
</comment>
<keyword evidence="2 5" id="KW-0812">Transmembrane</keyword>
<feature type="transmembrane region" description="Helical" evidence="5">
    <location>
        <begin position="117"/>
        <end position="139"/>
    </location>
</feature>
<keyword evidence="5" id="KW-0653">Protein transport</keyword>
<proteinExistence type="inferred from homology"/>
<comment type="subcellular location">
    <subcellularLocation>
        <location evidence="5">Cell membrane</location>
        <topology evidence="5">Multi-pass membrane protein</topology>
    </subcellularLocation>
    <subcellularLocation>
        <location evidence="1">Membrane</location>
        <topology evidence="1">Multi-pass membrane protein</topology>
    </subcellularLocation>
</comment>
<keyword evidence="3 5" id="KW-1133">Transmembrane helix</keyword>
<reference evidence="6 7" key="1">
    <citation type="journal article" date="2020" name="Carbohydr. Polym.">
        <title>Characterization and optimization of production of bacterial cellulose from strain CGMCC 17276 based on whole-genome analysis.</title>
        <authorList>
            <person name="Lu T."/>
            <person name="Gao H."/>
            <person name="Liao B."/>
            <person name="Wu J."/>
            <person name="Zhang W."/>
            <person name="Huang J."/>
            <person name="Liu M."/>
            <person name="Huang J."/>
            <person name="Chang Z."/>
            <person name="Jin M."/>
            <person name="Yi Z."/>
            <person name="Jiang D."/>
        </authorList>
    </citation>
    <scope>NUCLEOTIDE SEQUENCE [LARGE SCALE GENOMIC DNA]</scope>
    <source>
        <strain evidence="6 7">CGMCC 17276</strain>
        <plasmid evidence="7">pa</plasmid>
    </source>
</reference>
<feature type="transmembrane region" description="Helical" evidence="5">
    <location>
        <begin position="234"/>
        <end position="252"/>
    </location>
</feature>
<dbReference type="GO" id="GO:0009977">
    <property type="term" value="F:proton motive force dependent protein transmembrane transporter activity"/>
    <property type="evidence" value="ECO:0007669"/>
    <property type="project" value="TreeGrafter"/>
</dbReference>
<protein>
    <recommendedName>
        <fullName evidence="5">Sec-independent protein translocase protein TatC</fullName>
    </recommendedName>
</protein>
<gene>
    <name evidence="5 6" type="primary">tatC</name>
    <name evidence="6" type="ORF">FMA36_17880</name>
</gene>
<organism evidence="6 7">
    <name type="scientific">Komagataeibacter xylinus</name>
    <name type="common">Gluconacetobacter xylinus</name>
    <dbReference type="NCBI Taxonomy" id="28448"/>
    <lineage>
        <taxon>Bacteria</taxon>
        <taxon>Pseudomonadati</taxon>
        <taxon>Pseudomonadota</taxon>
        <taxon>Alphaproteobacteria</taxon>
        <taxon>Acetobacterales</taxon>
        <taxon>Acetobacteraceae</taxon>
        <taxon>Komagataeibacter</taxon>
    </lineage>
</organism>
<feature type="transmembrane region" description="Helical" evidence="5">
    <location>
        <begin position="27"/>
        <end position="45"/>
    </location>
</feature>
<geneLocation type="plasmid" evidence="7">
    <name>pa</name>
</geneLocation>
<dbReference type="Pfam" id="PF00902">
    <property type="entry name" value="TatC"/>
    <property type="match status" value="1"/>
</dbReference>
<dbReference type="PANTHER" id="PTHR30371:SF0">
    <property type="entry name" value="SEC-INDEPENDENT PROTEIN TRANSLOCASE PROTEIN TATC, CHLOROPLASTIC-RELATED"/>
    <property type="match status" value="1"/>
</dbReference>
<evidence type="ECO:0000313" key="6">
    <source>
        <dbReference type="EMBL" id="QHC37486.1"/>
    </source>
</evidence>
<comment type="subunit">
    <text evidence="5">The Tat system comprises two distinct complexes: a TatABC complex, containing multiple copies of TatA, TatB and TatC subunits, and a separate TatA complex, containing only TatA subunits. Substrates initially bind to the TatABC complex, which probably triggers association of the separate TatA complex to form the active translocon.</text>
</comment>
<dbReference type="EMBL" id="CP041349">
    <property type="protein sequence ID" value="QHC37486.1"/>
    <property type="molecule type" value="Genomic_DNA"/>
</dbReference>
<keyword evidence="5" id="KW-0811">Translocation</keyword>
<feature type="transmembrane region" description="Helical" evidence="5">
    <location>
        <begin position="81"/>
        <end position="105"/>
    </location>
</feature>
<evidence type="ECO:0000313" key="7">
    <source>
        <dbReference type="Proteomes" id="UP000464674"/>
    </source>
</evidence>
<dbReference type="InterPro" id="IPR002033">
    <property type="entry name" value="TatC"/>
</dbReference>
<dbReference type="GO" id="GO:0043953">
    <property type="term" value="P:protein transport by the Tat complex"/>
    <property type="evidence" value="ECO:0007669"/>
    <property type="project" value="UniProtKB-UniRule"/>
</dbReference>
<keyword evidence="6" id="KW-0614">Plasmid</keyword>
<evidence type="ECO:0000256" key="3">
    <source>
        <dbReference type="ARBA" id="ARBA00022989"/>
    </source>
</evidence>
<evidence type="ECO:0000256" key="5">
    <source>
        <dbReference type="HAMAP-Rule" id="MF_00902"/>
    </source>
</evidence>
<keyword evidence="4 5" id="KW-0472">Membrane</keyword>
<dbReference type="HAMAP" id="MF_00902">
    <property type="entry name" value="TatC"/>
    <property type="match status" value="1"/>
</dbReference>
<dbReference type="PANTHER" id="PTHR30371">
    <property type="entry name" value="SEC-INDEPENDENT PROTEIN TRANSLOCASE PROTEIN TATC"/>
    <property type="match status" value="1"/>
</dbReference>
<feature type="transmembrane region" description="Helical" evidence="5">
    <location>
        <begin position="173"/>
        <end position="199"/>
    </location>
</feature>
<evidence type="ECO:0000256" key="1">
    <source>
        <dbReference type="ARBA" id="ARBA00004141"/>
    </source>
</evidence>
<dbReference type="GO" id="GO:0033281">
    <property type="term" value="C:TAT protein transport complex"/>
    <property type="evidence" value="ECO:0007669"/>
    <property type="project" value="UniProtKB-UniRule"/>
</dbReference>
<dbReference type="GO" id="GO:0065002">
    <property type="term" value="P:intracellular protein transmembrane transport"/>
    <property type="evidence" value="ECO:0007669"/>
    <property type="project" value="TreeGrafter"/>
</dbReference>
<keyword evidence="5" id="KW-1003">Cell membrane</keyword>
<evidence type="ECO:0000256" key="2">
    <source>
        <dbReference type="ARBA" id="ARBA00022692"/>
    </source>
</evidence>
<dbReference type="NCBIfam" id="TIGR00945">
    <property type="entry name" value="tatC"/>
    <property type="match status" value="1"/>
</dbReference>
<evidence type="ECO:0000256" key="4">
    <source>
        <dbReference type="ARBA" id="ARBA00023136"/>
    </source>
</evidence>
<dbReference type="AlphaFoldDB" id="A0A857FTP2"/>
<dbReference type="OrthoDB" id="9777044at2"/>
<dbReference type="RefSeq" id="WP_159264341.1">
    <property type="nucleotide sequence ID" value="NZ_CP041349.1"/>
</dbReference>
<sequence>MDHVQTARLADSPVSIWEHISELRRRLIWSLCSIVACFIFCYHFSDRIYDFVAEPLTALLRREGDHPQLIFTALSEAFFTYIRLSIFSSVFISIPFVLLQVWMFVSPGLYPKEKRAFATLLISVPLFFLLGAALAYFVVLPLAWKFFLSFQAAGGPDGTQIQLQAKISEYLSLVMQIVTAFGAAFELPVILSALCYLGLIKGSHLRSFRRYACVGSFAIAAIITPPDVITQVSLAVPLMLLYEVSILASGVIERTADNR</sequence>
<comment type="similarity">
    <text evidence="5">Belongs to the TatC family.</text>
</comment>
<name>A0A857FTP2_KOMXY</name>
<feature type="transmembrane region" description="Helical" evidence="5">
    <location>
        <begin position="211"/>
        <end position="228"/>
    </location>
</feature>